<dbReference type="PANTHER" id="PTHR46100:SF4">
    <property type="entry name" value="USPA DOMAIN-CONTAINING PROTEIN"/>
    <property type="match status" value="1"/>
</dbReference>
<dbReference type="EMBL" id="PKPP01012536">
    <property type="protein sequence ID" value="PWA42234.1"/>
    <property type="molecule type" value="Genomic_DNA"/>
</dbReference>
<dbReference type="InterPro" id="IPR014729">
    <property type="entry name" value="Rossmann-like_a/b/a_fold"/>
</dbReference>
<dbReference type="SUPFAM" id="SSF52402">
    <property type="entry name" value="Adenine nucleotide alpha hydrolases-like"/>
    <property type="match status" value="1"/>
</dbReference>
<dbReference type="Pfam" id="PF00582">
    <property type="entry name" value="Usp"/>
    <property type="match status" value="1"/>
</dbReference>
<dbReference type="AlphaFoldDB" id="A0A2U1KZV3"/>
<proteinExistence type="predicted"/>
<dbReference type="Proteomes" id="UP000245207">
    <property type="component" value="Unassembled WGS sequence"/>
</dbReference>
<protein>
    <recommendedName>
        <fullName evidence="1">UspA domain-containing protein</fullName>
    </recommendedName>
</protein>
<reference evidence="2 3" key="1">
    <citation type="journal article" date="2018" name="Mol. Plant">
        <title>The genome of Artemisia annua provides insight into the evolution of Asteraceae family and artemisinin biosynthesis.</title>
        <authorList>
            <person name="Shen Q."/>
            <person name="Zhang L."/>
            <person name="Liao Z."/>
            <person name="Wang S."/>
            <person name="Yan T."/>
            <person name="Shi P."/>
            <person name="Liu M."/>
            <person name="Fu X."/>
            <person name="Pan Q."/>
            <person name="Wang Y."/>
            <person name="Lv Z."/>
            <person name="Lu X."/>
            <person name="Zhang F."/>
            <person name="Jiang W."/>
            <person name="Ma Y."/>
            <person name="Chen M."/>
            <person name="Hao X."/>
            <person name="Li L."/>
            <person name="Tang Y."/>
            <person name="Lv G."/>
            <person name="Zhou Y."/>
            <person name="Sun X."/>
            <person name="Brodelius P.E."/>
            <person name="Rose J.K.C."/>
            <person name="Tang K."/>
        </authorList>
    </citation>
    <scope>NUCLEOTIDE SEQUENCE [LARGE SCALE GENOMIC DNA]</scope>
    <source>
        <strain evidence="3">cv. Huhao1</strain>
        <tissue evidence="2">Leaf</tissue>
    </source>
</reference>
<dbReference type="Gene3D" id="3.40.50.620">
    <property type="entry name" value="HUPs"/>
    <property type="match status" value="1"/>
</dbReference>
<dbReference type="OrthoDB" id="843225at2759"/>
<accession>A0A2U1KZV3</accession>
<evidence type="ECO:0000313" key="3">
    <source>
        <dbReference type="Proteomes" id="UP000245207"/>
    </source>
</evidence>
<keyword evidence="3" id="KW-1185">Reference proteome</keyword>
<evidence type="ECO:0000259" key="1">
    <source>
        <dbReference type="Pfam" id="PF00582"/>
    </source>
</evidence>
<gene>
    <name evidence="2" type="ORF">CTI12_AA544680</name>
</gene>
<dbReference type="InterPro" id="IPR006016">
    <property type="entry name" value="UspA"/>
</dbReference>
<feature type="domain" description="UspA" evidence="1">
    <location>
        <begin position="5"/>
        <end position="68"/>
    </location>
</feature>
<comment type="caution">
    <text evidence="2">The sequence shown here is derived from an EMBL/GenBank/DDBJ whole genome shotgun (WGS) entry which is preliminary data.</text>
</comment>
<dbReference type="PANTHER" id="PTHR46100">
    <property type="entry name" value="IMP2'P"/>
    <property type="match status" value="1"/>
</dbReference>
<evidence type="ECO:0000313" key="2">
    <source>
        <dbReference type="EMBL" id="PWA42234.1"/>
    </source>
</evidence>
<organism evidence="2 3">
    <name type="scientific">Artemisia annua</name>
    <name type="common">Sweet wormwood</name>
    <dbReference type="NCBI Taxonomy" id="35608"/>
    <lineage>
        <taxon>Eukaryota</taxon>
        <taxon>Viridiplantae</taxon>
        <taxon>Streptophyta</taxon>
        <taxon>Embryophyta</taxon>
        <taxon>Tracheophyta</taxon>
        <taxon>Spermatophyta</taxon>
        <taxon>Magnoliopsida</taxon>
        <taxon>eudicotyledons</taxon>
        <taxon>Gunneridae</taxon>
        <taxon>Pentapetalae</taxon>
        <taxon>asterids</taxon>
        <taxon>campanulids</taxon>
        <taxon>Asterales</taxon>
        <taxon>Asteraceae</taxon>
        <taxon>Asteroideae</taxon>
        <taxon>Anthemideae</taxon>
        <taxon>Artemisiinae</taxon>
        <taxon>Artemisia</taxon>
    </lineage>
</organism>
<name>A0A2U1KZV3_ARTAN</name>
<sequence length="117" mass="13331">MENARKVGVAVDFSTCSRAALQWAVDNVVRKGDHLILVNVHPEGHYKETEMQLWALTGSPLIPLSEIRDAHVMKKYGIKPDPETVDIISLAAAQKEVTYPFHIYEYIQMLKRLSVWL</sequence>